<feature type="region of interest" description="Disordered" evidence="1">
    <location>
        <begin position="372"/>
        <end position="543"/>
    </location>
</feature>
<feature type="region of interest" description="Disordered" evidence="1">
    <location>
        <begin position="646"/>
        <end position="673"/>
    </location>
</feature>
<feature type="compositionally biased region" description="Low complexity" evidence="1">
    <location>
        <begin position="730"/>
        <end position="740"/>
    </location>
</feature>
<accession>A0A8J5UXU4</accession>
<feature type="region of interest" description="Disordered" evidence="1">
    <location>
        <begin position="706"/>
        <end position="740"/>
    </location>
</feature>
<feature type="region of interest" description="Disordered" evidence="1">
    <location>
        <begin position="139"/>
        <end position="279"/>
    </location>
</feature>
<feature type="compositionally biased region" description="Polar residues" evidence="1">
    <location>
        <begin position="465"/>
        <end position="475"/>
    </location>
</feature>
<gene>
    <name evidence="2" type="ORF">G9C98_002843</name>
</gene>
<name>A0A8J5UXU4_9HYME</name>
<feature type="compositionally biased region" description="Polar residues" evidence="1">
    <location>
        <begin position="212"/>
        <end position="232"/>
    </location>
</feature>
<feature type="region of interest" description="Disordered" evidence="1">
    <location>
        <begin position="1"/>
        <end position="27"/>
    </location>
</feature>
<proteinExistence type="predicted"/>
<organism evidence="2 3">
    <name type="scientific">Cotesia typhae</name>
    <dbReference type="NCBI Taxonomy" id="2053667"/>
    <lineage>
        <taxon>Eukaryota</taxon>
        <taxon>Metazoa</taxon>
        <taxon>Ecdysozoa</taxon>
        <taxon>Arthropoda</taxon>
        <taxon>Hexapoda</taxon>
        <taxon>Insecta</taxon>
        <taxon>Pterygota</taxon>
        <taxon>Neoptera</taxon>
        <taxon>Endopterygota</taxon>
        <taxon>Hymenoptera</taxon>
        <taxon>Apocrita</taxon>
        <taxon>Ichneumonoidea</taxon>
        <taxon>Braconidae</taxon>
        <taxon>Microgastrinae</taxon>
        <taxon>Cotesia</taxon>
    </lineage>
</organism>
<protein>
    <submittedName>
        <fullName evidence="2">Uncharacterized protein</fullName>
    </submittedName>
</protein>
<feature type="compositionally biased region" description="Low complexity" evidence="1">
    <location>
        <begin position="193"/>
        <end position="203"/>
    </location>
</feature>
<evidence type="ECO:0000313" key="3">
    <source>
        <dbReference type="Proteomes" id="UP000729913"/>
    </source>
</evidence>
<dbReference type="AlphaFoldDB" id="A0A8J5UXU4"/>
<evidence type="ECO:0000256" key="1">
    <source>
        <dbReference type="SAM" id="MobiDB-lite"/>
    </source>
</evidence>
<reference evidence="2" key="1">
    <citation type="submission" date="2020-03" db="EMBL/GenBank/DDBJ databases">
        <authorList>
            <person name="Chebbi M.A."/>
            <person name="Drezen J.M."/>
        </authorList>
    </citation>
    <scope>NUCLEOTIDE SEQUENCE</scope>
    <source>
        <tissue evidence="2">Whole body</tissue>
    </source>
</reference>
<evidence type="ECO:0000313" key="2">
    <source>
        <dbReference type="EMBL" id="KAG8041550.1"/>
    </source>
</evidence>
<reference evidence="2" key="2">
    <citation type="submission" date="2021-04" db="EMBL/GenBank/DDBJ databases">
        <title>Genome-wide patterns of bracovirus chromosomal integration into multiple host tissues during parasitism.</title>
        <authorList>
            <person name="Chebbi M.A.C."/>
        </authorList>
    </citation>
    <scope>NUCLEOTIDE SEQUENCE</scope>
    <source>
        <tissue evidence="2">Whole body</tissue>
    </source>
</reference>
<feature type="compositionally biased region" description="Basic residues" evidence="1">
    <location>
        <begin position="519"/>
        <end position="528"/>
    </location>
</feature>
<keyword evidence="3" id="KW-1185">Reference proteome</keyword>
<feature type="compositionally biased region" description="Basic and acidic residues" evidence="1">
    <location>
        <begin position="388"/>
        <end position="401"/>
    </location>
</feature>
<feature type="compositionally biased region" description="Basic and acidic residues" evidence="1">
    <location>
        <begin position="173"/>
        <end position="185"/>
    </location>
</feature>
<comment type="caution">
    <text evidence="2">The sequence shown here is derived from an EMBL/GenBank/DDBJ whole genome shotgun (WGS) entry which is preliminary data.</text>
</comment>
<dbReference type="Proteomes" id="UP000729913">
    <property type="component" value="Unassembled WGS sequence"/>
</dbReference>
<dbReference type="EMBL" id="JAAOIC020000016">
    <property type="protein sequence ID" value="KAG8041550.1"/>
    <property type="molecule type" value="Genomic_DNA"/>
</dbReference>
<dbReference type="OrthoDB" id="10506276at2759"/>
<sequence>MFTGYLFEGGSDEEEIRNPGEGTSREGKRAIHNILEEKTNDHVNIISEPHPKYPPRSAGILHRCDSRSRPENVAGPSNLRFTVDSLIESSDQEEIMIPNTPESVINKHAHTNDNSDKNEDSLSFVNQLCYKLENLNPTSLYKNNRDSHAGPSNGNDNDNKNSQGGNVEASNTTREDINEDSRDSSQDFFCNKSISSLSQKTSSDAPEKSDQESLFEQSPHTHSNSENVTDSNNSDDIDIQERINDTINVAEDDNAVQRSWNERATSSERDDNGDQPQTSRAIESSFLMNYYSNPERELENESFFHCNVLEVKNFVNIFINSDYNITNPITPEHALTTYIRSPASSNHNISDPSDQTDGDFIDFQESNREIINVAQDDSTSQESLDETAATRERDTDSDRPPSPEVLGSPATSIISETPQTSEASVSPESSDTLRNSETSETSITPEPLYTPKSPDSSDHSDRDNINFQESSNKIINNAEDDNTSQENLDERTTTTERDDDIDQLGSSESTEEPHPLLTPRRRKLRSRSNKVFGPPDYSDSDSIDIQESSNEMINVAQKDDDRVLPGTSKAYKDSYQFKSKTSPLKRRMVDRNRSLQKSRNDTINEAKDDITNQENINEIATTRERNNDDSDQSVLTQLELDLKRRINDNPGLRSGLDNVAGPSGHSDYDNNNFLPSSNTMISIAQKDDNVGEENINERAIMIKCDTDNSYQPGASEDSKFDVPVLDDSTDSSSSSSSSSL</sequence>
<feature type="compositionally biased region" description="Basic and acidic residues" evidence="1">
    <location>
        <begin position="455"/>
        <end position="464"/>
    </location>
</feature>
<feature type="compositionally biased region" description="Polar residues" evidence="1">
    <location>
        <begin position="150"/>
        <end position="172"/>
    </location>
</feature>
<feature type="compositionally biased region" description="Polar residues" evidence="1">
    <location>
        <begin position="409"/>
        <end position="444"/>
    </location>
</feature>